<dbReference type="SUPFAM" id="SSF53448">
    <property type="entry name" value="Nucleotide-diphospho-sugar transferases"/>
    <property type="match status" value="1"/>
</dbReference>
<dbReference type="CDD" id="cd04186">
    <property type="entry name" value="GT_2_like_c"/>
    <property type="match status" value="1"/>
</dbReference>
<sequence length="331" mass="36432">MRDPRLLTVVLNWRTPDMTLRATRAVATAMSGLDGEIVVVDNDSGDGSEAALRTGVAEADWPVPVRVIQSGHNGGFGAGMNAGIRAGRADDQAPDYVYILNSDAFPAPNAVRILLDRLEGHPEAGIAGSYIHGPEGDPHITSFRFPSVASEFEGAARIGLISRVFARQRVPMDVPEATRRVDWLAGASMMMRRSVLDDVGLFDESFFLYYEETDLCRRVRAAGHEVHYVRESAVEHIGSVSTGMKTWSRVPDYWFASRWHYFETAGGRWHAAAATTAHLAGGVLHRLKQTIKRQPPADPPGFLRTLVRHDLRRLFRPGDTARPAARPQAAE</sequence>
<accession>A0A1X6YIT4</accession>
<evidence type="ECO:0000256" key="2">
    <source>
        <dbReference type="ARBA" id="ARBA00022676"/>
    </source>
</evidence>
<keyword evidence="2 4" id="KW-0328">Glycosyltransferase</keyword>
<dbReference type="RefSeq" id="WP_085790583.1">
    <property type="nucleotide sequence ID" value="NZ_FWFK01000001.1"/>
</dbReference>
<keyword evidence="3 4" id="KW-0808">Transferase</keyword>
<evidence type="ECO:0000256" key="3">
    <source>
        <dbReference type="ARBA" id="ARBA00022679"/>
    </source>
</evidence>
<organism evidence="4 5">
    <name type="scientific">Roseivivax jejudonensis</name>
    <dbReference type="NCBI Taxonomy" id="1529041"/>
    <lineage>
        <taxon>Bacteria</taxon>
        <taxon>Pseudomonadati</taxon>
        <taxon>Pseudomonadota</taxon>
        <taxon>Alphaproteobacteria</taxon>
        <taxon>Rhodobacterales</taxon>
        <taxon>Roseobacteraceae</taxon>
        <taxon>Roseivivax</taxon>
    </lineage>
</organism>
<dbReference type="AlphaFoldDB" id="A0A1X6YIT4"/>
<evidence type="ECO:0000313" key="4">
    <source>
        <dbReference type="EMBL" id="SLN22502.1"/>
    </source>
</evidence>
<dbReference type="PANTHER" id="PTHR43179">
    <property type="entry name" value="RHAMNOSYLTRANSFERASE WBBL"/>
    <property type="match status" value="1"/>
</dbReference>
<dbReference type="OrthoDB" id="9771846at2"/>
<proteinExistence type="inferred from homology"/>
<dbReference type="PANTHER" id="PTHR43179:SF12">
    <property type="entry name" value="GALACTOFURANOSYLTRANSFERASE GLFT2"/>
    <property type="match status" value="1"/>
</dbReference>
<dbReference type="Gene3D" id="3.90.550.10">
    <property type="entry name" value="Spore Coat Polysaccharide Biosynthesis Protein SpsA, Chain A"/>
    <property type="match status" value="1"/>
</dbReference>
<dbReference type="EC" id="2.4.1.289" evidence="4"/>
<gene>
    <name evidence="4" type="primary">wbbL</name>
    <name evidence="4" type="ORF">ROJ8625_00875</name>
</gene>
<reference evidence="4 5" key="1">
    <citation type="submission" date="2017-03" db="EMBL/GenBank/DDBJ databases">
        <authorList>
            <person name="Afonso C.L."/>
            <person name="Miller P.J."/>
            <person name="Scott M.A."/>
            <person name="Spackman E."/>
            <person name="Goraichik I."/>
            <person name="Dimitrov K.M."/>
            <person name="Suarez D.L."/>
            <person name="Swayne D.E."/>
        </authorList>
    </citation>
    <scope>NUCLEOTIDE SEQUENCE [LARGE SCALE GENOMIC DNA]</scope>
    <source>
        <strain evidence="4 5">CECT 8625</strain>
    </source>
</reference>
<dbReference type="EMBL" id="FWFK01000001">
    <property type="protein sequence ID" value="SLN22502.1"/>
    <property type="molecule type" value="Genomic_DNA"/>
</dbReference>
<dbReference type="GO" id="GO:0102096">
    <property type="term" value="F:decaprenyl-N-acetyl-alpha-D-glucosaminyl-pyrophosphate:dTDP-alpha-L-rhamnose rhamnosyltransferase activity"/>
    <property type="evidence" value="ECO:0007669"/>
    <property type="project" value="UniProtKB-EC"/>
</dbReference>
<keyword evidence="5" id="KW-1185">Reference proteome</keyword>
<evidence type="ECO:0000313" key="5">
    <source>
        <dbReference type="Proteomes" id="UP000193570"/>
    </source>
</evidence>
<evidence type="ECO:0000256" key="1">
    <source>
        <dbReference type="ARBA" id="ARBA00006739"/>
    </source>
</evidence>
<dbReference type="InterPro" id="IPR029044">
    <property type="entry name" value="Nucleotide-diphossugar_trans"/>
</dbReference>
<comment type="similarity">
    <text evidence="1">Belongs to the glycosyltransferase 2 family.</text>
</comment>
<dbReference type="Pfam" id="PF13641">
    <property type="entry name" value="Glyco_tranf_2_3"/>
    <property type="match status" value="1"/>
</dbReference>
<name>A0A1X6YIT4_9RHOB</name>
<protein>
    <submittedName>
        <fullName evidence="4">N-acetylglucosaminyl-diphospho-decaprenol L-rhamnosyltransferase</fullName>
        <ecNumber evidence="4">2.4.1.289</ecNumber>
    </submittedName>
</protein>
<dbReference type="Proteomes" id="UP000193570">
    <property type="component" value="Unassembled WGS sequence"/>
</dbReference>